<evidence type="ECO:0000313" key="2">
    <source>
        <dbReference type="Proteomes" id="UP000008363"/>
    </source>
</evidence>
<protein>
    <submittedName>
        <fullName evidence="1">Uncharacterized protein</fullName>
    </submittedName>
</protein>
<comment type="caution">
    <text evidence="1">The sequence shown here is derived from an EMBL/GenBank/DDBJ whole genome shotgun (WGS) entry which is preliminary data.</text>
</comment>
<organism evidence="1 2">
    <name type="scientific">Gordonia rhizosphera NBRC 16068</name>
    <dbReference type="NCBI Taxonomy" id="1108045"/>
    <lineage>
        <taxon>Bacteria</taxon>
        <taxon>Bacillati</taxon>
        <taxon>Actinomycetota</taxon>
        <taxon>Actinomycetes</taxon>
        <taxon>Mycobacteriales</taxon>
        <taxon>Gordoniaceae</taxon>
        <taxon>Gordonia</taxon>
    </lineage>
</organism>
<dbReference type="RefSeq" id="WP_006329305.1">
    <property type="nucleotide sequence ID" value="NZ_BAHC01000009.1"/>
</dbReference>
<keyword evidence="2" id="KW-1185">Reference proteome</keyword>
<gene>
    <name evidence="1" type="ORF">GORHZ_009_00150</name>
</gene>
<name>K6VMS1_9ACTN</name>
<reference evidence="1 2" key="1">
    <citation type="submission" date="2012-08" db="EMBL/GenBank/DDBJ databases">
        <title>Whole genome shotgun sequence of Gordonia rhizosphera NBRC 16068.</title>
        <authorList>
            <person name="Takarada H."/>
            <person name="Isaki S."/>
            <person name="Hosoyama A."/>
            <person name="Tsuchikane K."/>
            <person name="Katsumata H."/>
            <person name="Baba S."/>
            <person name="Ohji S."/>
            <person name="Yamazaki S."/>
            <person name="Fujita N."/>
        </authorList>
    </citation>
    <scope>NUCLEOTIDE SEQUENCE [LARGE SCALE GENOMIC DNA]</scope>
    <source>
        <strain evidence="1 2">NBRC 16068</strain>
    </source>
</reference>
<dbReference type="STRING" id="1108045.GORHZ_009_00150"/>
<proteinExistence type="predicted"/>
<accession>K6VMS1</accession>
<sequence length="56" mass="6385">MKTTAARYPMVGRVLGTFSERVTVSQHSVVKVDTGYIVRLLRLYDTGQLKLRTSRK</sequence>
<dbReference type="EMBL" id="BAHC01000009">
    <property type="protein sequence ID" value="GAB88200.1"/>
    <property type="molecule type" value="Genomic_DNA"/>
</dbReference>
<dbReference type="Proteomes" id="UP000008363">
    <property type="component" value="Unassembled WGS sequence"/>
</dbReference>
<dbReference type="AlphaFoldDB" id="K6VMS1"/>
<evidence type="ECO:0000313" key="1">
    <source>
        <dbReference type="EMBL" id="GAB88200.1"/>
    </source>
</evidence>